<keyword evidence="1" id="KW-0812">Transmembrane</keyword>
<protein>
    <recommendedName>
        <fullName evidence="2">YhdP central domain-containing protein</fullName>
    </recommendedName>
</protein>
<dbReference type="EMBL" id="UOFV01000225">
    <property type="protein sequence ID" value="VAX00828.1"/>
    <property type="molecule type" value="Genomic_DNA"/>
</dbReference>
<dbReference type="PANTHER" id="PTHR38690:SF1">
    <property type="entry name" value="PROTEASE"/>
    <property type="match status" value="1"/>
</dbReference>
<dbReference type="InterPro" id="IPR025263">
    <property type="entry name" value="YhdP_central"/>
</dbReference>
<reference evidence="3" key="1">
    <citation type="submission" date="2018-06" db="EMBL/GenBank/DDBJ databases">
        <authorList>
            <person name="Zhirakovskaya E."/>
        </authorList>
    </citation>
    <scope>NUCLEOTIDE SEQUENCE</scope>
</reference>
<proteinExistence type="predicted"/>
<gene>
    <name evidence="3" type="ORF">MNBD_GAMMA19-1596</name>
</gene>
<evidence type="ECO:0000256" key="1">
    <source>
        <dbReference type="SAM" id="Phobius"/>
    </source>
</evidence>
<feature type="transmembrane region" description="Helical" evidence="1">
    <location>
        <begin position="21"/>
        <end position="42"/>
    </location>
</feature>
<feature type="non-terminal residue" evidence="3">
    <location>
        <position position="1115"/>
    </location>
</feature>
<dbReference type="InterPro" id="IPR011836">
    <property type="entry name" value="YhdP"/>
</dbReference>
<dbReference type="AlphaFoldDB" id="A0A3B1AN87"/>
<dbReference type="NCBIfam" id="TIGR02099">
    <property type="entry name" value="YhdP family protein"/>
    <property type="match status" value="1"/>
</dbReference>
<dbReference type="Pfam" id="PF13116">
    <property type="entry name" value="YhdP"/>
    <property type="match status" value="1"/>
</dbReference>
<evidence type="ECO:0000313" key="3">
    <source>
        <dbReference type="EMBL" id="VAX00828.1"/>
    </source>
</evidence>
<keyword evidence="1" id="KW-0472">Membrane</keyword>
<name>A0A3B1AN87_9ZZZZ</name>
<dbReference type="PANTHER" id="PTHR38690">
    <property type="entry name" value="PROTEASE-RELATED"/>
    <property type="match status" value="1"/>
</dbReference>
<sequence>MANTLANKGRAIYRFIWVSAWYAFAAVVVLVATLFAAARFLLPYADQYSVEISERLSSYLEQPVLVRALDAEWDGWGPSLVLRDAALLDAMGEHPVLQLEKIRLGFDLLDSLRQWQPIFSHITLVGVDLVLTRSKLGEFSVEGVSAGNDEVGQKSEDTERMMAWLFSQGRLGLENSNITWRDDMGTGRELHFSAVNIRLRNDDDRHQLDASLDLPRKFGKSLMLRVDMHGNPLRTEGRRTQLYLAGEHVHLTELFETQSLAGVGVTTKSASFQVWAGWKDGQLQQIKGNADAGGVALIPAKPAPNQKTLLLDRVAADFDWRKVENGWQFEANELLLARQSRQWQPSRVSLRFMETAEAGVALNAYASFLQLEDVAHLLSLFSVGGEAVQKPLFVIRPRGEIHDAEIVWQAGDASRYQAYARLRNTSVNAWRAVPEAQKIEGELWLDSEGGQVVLQRAAVTLDFPNLFRGPFTVDELRGNVAWQQDGENWRVIGRELEAGNKDITASATLDIVQDDVNKSPFMSLLVNARNGDGSQVARYLPTGIMSPNAIDWLDEAIVDAHIISGGALFHGRLDEFPFDQGNGRFEVSFATKNASLNYAEDWPPITDITANVRFLGRGMLVEAQKGKIFSNDIQWAKVSIADMTATPMLLKIEGEVQGKTQEKLDYLVTSPPLYTAFAQHLEGMKADGNSLLNLDLLLPIGSEESVQVNGWLTMKKNTLSIPPLGQMLNDISGRLEFFQAGLRAKNIQAELFGQATQINIATDETKLNPKVRIRAQGRFDAPDLAARYLPPVKELLAGEGNWNISFDIPLGGEDADISRAAVLQVRTNLKGVEARLPPPFDKTAQEAGSLELRVDFPPKKLPVLRVNYEGFVDGIFALGDMSPDTALSDKAIVENSFRGEVRLNGGAAEMPTAPGLRLTGWMDTVSLDDWRNLQLTTTTHDTDGSLFNSADIAVRKLELYGQQLQNVRFKLAQVKDGLQADIDSKELKGRILLPHKAKDIPIRANLDYCYLAEMSESGDVMDPRTLPELDFHIADFRYKNRKFGEMRLETARVADGMRIEQLVLKPRSTTITARGGWYVRGKQQYSNVQMHVESRNIGHTLKALDYVGGINKGKG</sequence>
<feature type="domain" description="YhdP central" evidence="2">
    <location>
        <begin position="12"/>
        <end position="1115"/>
    </location>
</feature>
<keyword evidence="1" id="KW-1133">Transmembrane helix</keyword>
<organism evidence="3">
    <name type="scientific">hydrothermal vent metagenome</name>
    <dbReference type="NCBI Taxonomy" id="652676"/>
    <lineage>
        <taxon>unclassified sequences</taxon>
        <taxon>metagenomes</taxon>
        <taxon>ecological metagenomes</taxon>
    </lineage>
</organism>
<evidence type="ECO:0000259" key="2">
    <source>
        <dbReference type="Pfam" id="PF13116"/>
    </source>
</evidence>
<accession>A0A3B1AN87</accession>